<feature type="repeat" description="WD" evidence="8">
    <location>
        <begin position="458"/>
        <end position="499"/>
    </location>
</feature>
<dbReference type="PROSITE" id="PS50294">
    <property type="entry name" value="WD_REPEATS_REGION"/>
    <property type="match status" value="3"/>
</dbReference>
<dbReference type="InterPro" id="IPR015943">
    <property type="entry name" value="WD40/YVTN_repeat-like_dom_sf"/>
</dbReference>
<evidence type="ECO:0000256" key="2">
    <source>
        <dbReference type="ARBA" id="ARBA00009435"/>
    </source>
</evidence>
<feature type="compositionally biased region" description="Pro residues" evidence="9">
    <location>
        <begin position="1"/>
        <end position="19"/>
    </location>
</feature>
<keyword evidence="4" id="KW-0677">Repeat</keyword>
<dbReference type="SMART" id="SM00320">
    <property type="entry name" value="WD40"/>
    <property type="match status" value="5"/>
</dbReference>
<feature type="region of interest" description="Disordered" evidence="9">
    <location>
        <begin position="285"/>
        <end position="309"/>
    </location>
</feature>
<dbReference type="PROSITE" id="PS50896">
    <property type="entry name" value="LISH"/>
    <property type="match status" value="1"/>
</dbReference>
<dbReference type="PROSITE" id="PS00678">
    <property type="entry name" value="WD_REPEATS_1"/>
    <property type="match status" value="1"/>
</dbReference>
<dbReference type="InterPro" id="IPR036322">
    <property type="entry name" value="WD40_repeat_dom_sf"/>
</dbReference>
<feature type="domain" description="TFIID subunit TAF5 NTD2" evidence="10">
    <location>
        <begin position="91"/>
        <end position="215"/>
    </location>
</feature>
<feature type="region of interest" description="Disordered" evidence="9">
    <location>
        <begin position="1"/>
        <end position="37"/>
    </location>
</feature>
<feature type="compositionally biased region" description="Basic and acidic residues" evidence="9">
    <location>
        <begin position="300"/>
        <end position="309"/>
    </location>
</feature>
<dbReference type="CDD" id="cd00200">
    <property type="entry name" value="WD40"/>
    <property type="match status" value="1"/>
</dbReference>
<dbReference type="InterPro" id="IPR007582">
    <property type="entry name" value="TFIID_NTD2"/>
</dbReference>
<feature type="compositionally biased region" description="Pro residues" evidence="9">
    <location>
        <begin position="26"/>
        <end position="36"/>
    </location>
</feature>
<evidence type="ECO:0000256" key="6">
    <source>
        <dbReference type="ARBA" id="ARBA00023163"/>
    </source>
</evidence>
<feature type="compositionally biased region" description="Acidic residues" evidence="9">
    <location>
        <begin position="426"/>
        <end position="438"/>
    </location>
</feature>
<dbReference type="Gene3D" id="1.25.40.500">
    <property type="entry name" value="TFIID subunit TAF5, NTD2 domain"/>
    <property type="match status" value="1"/>
</dbReference>
<dbReference type="PANTHER" id="PTHR19879">
    <property type="entry name" value="TRANSCRIPTION INITIATION FACTOR TFIID"/>
    <property type="match status" value="1"/>
</dbReference>
<dbReference type="InterPro" id="IPR006594">
    <property type="entry name" value="LisH"/>
</dbReference>
<evidence type="ECO:0000256" key="8">
    <source>
        <dbReference type="PROSITE-ProRule" id="PRU00221"/>
    </source>
</evidence>
<accession>A0A0G4EZA1</accession>
<dbReference type="GO" id="GO:0006367">
    <property type="term" value="P:transcription initiation at RNA polymerase II promoter"/>
    <property type="evidence" value="ECO:0007669"/>
    <property type="project" value="TreeGrafter"/>
</dbReference>
<sequence>MASMPPRPPMQLPMQPPIPQQQQQRGPPPQQRPPAMDPIMCLSFLHRSGFAEAAEAFRREYKIPVDPGMGAPYKEALDQIESASGSVVLHNFRKVYGGLDRWSRTLSDDIKDDVRRVCFPIFVHLWWELMSNKGYADAKAFVNLYANDFAEEWTQDVATLHRITSQQDMRQYDSRILMAYRLGHKIPIRLSRLAQDVLMSYLLTSQNAKLLEALNYRCSLEVVHSGEGTYKDSVPVGGKLLKRQEWVKRREQMQASIQRDQSRFWGLKAEEHLYHPIELQKHDLSIKRPKPGSGAGPTRLDGEESVQLRRDTETLPLPSAESALGVRERDRFLGHVKHRRVMMSRPTPAANILCYDIHTPDDPQSLCVSPESGALVAMGMQYGVIKVFSMPALKQQQQRQQQQGDRAREGEGSASPGRPPQQQAADDADMNVSDDDNGEGANTEEALKASSWLPHRTYVGHSGGISAIRIAPDDRFIMSAAYDGTVRMWSTTQGTNVLKLEAHPRPFGVQAMELAPHAFYYVTGSADRTVRLFCTERREPLRILIGHEETVSSVAIHPNSSLAVSGSRDKTLRLWDLRSAKLTKIFYGHDAPLTALAASPNGKLIAAGTLSGRVYLWDLQAGKLCSFTPGGDGEAWGSNNVVRSLDFTHGSSMLASASSDHTVTLYDTTQAMKPIAAAAHSASRREDRDEELPSAPMHVLKSYPTQDTNPCWARFTPRNLLIVAGPVQPPDPAAGPTKRHKPAAGAMPWHELDG</sequence>
<keyword evidence="6" id="KW-0804">Transcription</keyword>
<evidence type="ECO:0000256" key="5">
    <source>
        <dbReference type="ARBA" id="ARBA00023015"/>
    </source>
</evidence>
<dbReference type="VEuPathDB" id="CryptoDB:Vbra_14062"/>
<dbReference type="Proteomes" id="UP000041254">
    <property type="component" value="Unassembled WGS sequence"/>
</dbReference>
<evidence type="ECO:0000256" key="4">
    <source>
        <dbReference type="ARBA" id="ARBA00022737"/>
    </source>
</evidence>
<feature type="region of interest" description="Disordered" evidence="9">
    <location>
        <begin position="726"/>
        <end position="754"/>
    </location>
</feature>
<dbReference type="Gene3D" id="2.130.10.10">
    <property type="entry name" value="YVTN repeat-like/Quinoprotein amine dehydrogenase"/>
    <property type="match status" value="2"/>
</dbReference>
<dbReference type="Pfam" id="PF04494">
    <property type="entry name" value="TFIID_NTD2"/>
    <property type="match status" value="1"/>
</dbReference>
<protein>
    <recommendedName>
        <fullName evidence="10">TFIID subunit TAF5 NTD2 domain-containing protein</fullName>
    </recommendedName>
</protein>
<dbReference type="GO" id="GO:0005669">
    <property type="term" value="C:transcription factor TFIID complex"/>
    <property type="evidence" value="ECO:0007669"/>
    <property type="project" value="TreeGrafter"/>
</dbReference>
<evidence type="ECO:0000256" key="1">
    <source>
        <dbReference type="ARBA" id="ARBA00004123"/>
    </source>
</evidence>
<dbReference type="PROSITE" id="PS50082">
    <property type="entry name" value="WD_REPEATS_2"/>
    <property type="match status" value="3"/>
</dbReference>
<dbReference type="InterPro" id="IPR037264">
    <property type="entry name" value="TFIID_NTD2_sf"/>
</dbReference>
<reference evidence="11 12" key="1">
    <citation type="submission" date="2014-11" db="EMBL/GenBank/DDBJ databases">
        <authorList>
            <person name="Zhu J."/>
            <person name="Qi W."/>
            <person name="Song R."/>
        </authorList>
    </citation>
    <scope>NUCLEOTIDE SEQUENCE [LARGE SCALE GENOMIC DNA]</scope>
</reference>
<evidence type="ECO:0000256" key="3">
    <source>
        <dbReference type="ARBA" id="ARBA00022574"/>
    </source>
</evidence>
<evidence type="ECO:0000256" key="9">
    <source>
        <dbReference type="SAM" id="MobiDB-lite"/>
    </source>
</evidence>
<keyword evidence="3 8" id="KW-0853">WD repeat</keyword>
<keyword evidence="12" id="KW-1185">Reference proteome</keyword>
<evidence type="ECO:0000313" key="11">
    <source>
        <dbReference type="EMBL" id="CEM04637.1"/>
    </source>
</evidence>
<keyword evidence="5" id="KW-0805">Transcription regulation</keyword>
<dbReference type="InterPro" id="IPR020472">
    <property type="entry name" value="WD40_PAC1"/>
</dbReference>
<dbReference type="OrthoDB" id="10266330at2759"/>
<dbReference type="InterPro" id="IPR019775">
    <property type="entry name" value="WD40_repeat_CS"/>
</dbReference>
<evidence type="ECO:0000259" key="10">
    <source>
        <dbReference type="Pfam" id="PF04494"/>
    </source>
</evidence>
<dbReference type="EMBL" id="CDMY01000355">
    <property type="protein sequence ID" value="CEM04637.1"/>
    <property type="molecule type" value="Genomic_DNA"/>
</dbReference>
<dbReference type="Pfam" id="PF00400">
    <property type="entry name" value="WD40"/>
    <property type="match status" value="5"/>
</dbReference>
<evidence type="ECO:0000256" key="7">
    <source>
        <dbReference type="ARBA" id="ARBA00023242"/>
    </source>
</evidence>
<dbReference type="AlphaFoldDB" id="A0A0G4EZA1"/>
<evidence type="ECO:0000313" key="12">
    <source>
        <dbReference type="Proteomes" id="UP000041254"/>
    </source>
</evidence>
<organism evidence="11 12">
    <name type="scientific">Vitrella brassicaformis (strain CCMP3155)</name>
    <dbReference type="NCBI Taxonomy" id="1169540"/>
    <lineage>
        <taxon>Eukaryota</taxon>
        <taxon>Sar</taxon>
        <taxon>Alveolata</taxon>
        <taxon>Colpodellida</taxon>
        <taxon>Vitrellaceae</taxon>
        <taxon>Vitrella</taxon>
    </lineage>
</organism>
<dbReference type="SUPFAM" id="SSF50978">
    <property type="entry name" value="WD40 repeat-like"/>
    <property type="match status" value="1"/>
</dbReference>
<keyword evidence="7" id="KW-0539">Nucleus</keyword>
<dbReference type="InterPro" id="IPR001680">
    <property type="entry name" value="WD40_rpt"/>
</dbReference>
<dbReference type="STRING" id="1169540.A0A0G4EZA1"/>
<dbReference type="PANTHER" id="PTHR19879:SF1">
    <property type="entry name" value="CANNONBALL-RELATED"/>
    <property type="match status" value="1"/>
</dbReference>
<name>A0A0G4EZA1_VITBC</name>
<feature type="region of interest" description="Disordered" evidence="9">
    <location>
        <begin position="393"/>
        <end position="444"/>
    </location>
</feature>
<comment type="subcellular location">
    <subcellularLocation>
        <location evidence="1">Nucleus</location>
    </subcellularLocation>
</comment>
<dbReference type="InParanoid" id="A0A0G4EZA1"/>
<feature type="repeat" description="WD" evidence="8">
    <location>
        <begin position="586"/>
        <end position="627"/>
    </location>
</feature>
<dbReference type="PRINTS" id="PR00320">
    <property type="entry name" value="GPROTEINBRPT"/>
</dbReference>
<dbReference type="SUPFAM" id="SSF160897">
    <property type="entry name" value="Taf5 N-terminal domain-like"/>
    <property type="match status" value="1"/>
</dbReference>
<proteinExistence type="inferred from homology"/>
<dbReference type="GO" id="GO:0016251">
    <property type="term" value="F:RNA polymerase II general transcription initiation factor activity"/>
    <property type="evidence" value="ECO:0007669"/>
    <property type="project" value="TreeGrafter"/>
</dbReference>
<gene>
    <name evidence="11" type="ORF">Vbra_14062</name>
</gene>
<feature type="repeat" description="WD" evidence="8">
    <location>
        <begin position="544"/>
        <end position="585"/>
    </location>
</feature>
<comment type="similarity">
    <text evidence="2">Belongs to the WD repeat TAF5 family.</text>
</comment>